<keyword evidence="4" id="KW-0297">G-protein coupled receptor</keyword>
<gene>
    <name evidence="11 12 13" type="primary">LOC116301697</name>
</gene>
<evidence type="ECO:0000313" key="13">
    <source>
        <dbReference type="RefSeq" id="XP_031566673.1"/>
    </source>
</evidence>
<dbReference type="RefSeq" id="XP_031566664.1">
    <property type="nucleotide sequence ID" value="XM_031710804.1"/>
</dbReference>
<keyword evidence="3 8" id="KW-1133">Transmembrane helix</keyword>
<feature type="domain" description="G-protein coupled receptors family 1 profile" evidence="9">
    <location>
        <begin position="35"/>
        <end position="277"/>
    </location>
</feature>
<dbReference type="OrthoDB" id="9990906at2759"/>
<comment type="subcellular location">
    <subcellularLocation>
        <location evidence="1">Membrane</location>
        <topology evidence="1">Multi-pass membrane protein</topology>
    </subcellularLocation>
</comment>
<accession>A0A6P8IIY9</accession>
<dbReference type="KEGG" id="aten:116301697"/>
<evidence type="ECO:0000256" key="4">
    <source>
        <dbReference type="ARBA" id="ARBA00023040"/>
    </source>
</evidence>
<feature type="transmembrane region" description="Helical" evidence="8">
    <location>
        <begin position="90"/>
        <end position="113"/>
    </location>
</feature>
<dbReference type="PANTHER" id="PTHR45695">
    <property type="entry name" value="LEUCOKININ RECEPTOR-RELATED"/>
    <property type="match status" value="1"/>
</dbReference>
<evidence type="ECO:0000256" key="5">
    <source>
        <dbReference type="ARBA" id="ARBA00023136"/>
    </source>
</evidence>
<feature type="transmembrane region" description="Helical" evidence="8">
    <location>
        <begin position="258"/>
        <end position="280"/>
    </location>
</feature>
<dbReference type="GO" id="GO:0004930">
    <property type="term" value="F:G protein-coupled receptor activity"/>
    <property type="evidence" value="ECO:0007669"/>
    <property type="project" value="UniProtKB-KW"/>
</dbReference>
<feature type="transmembrane region" description="Helical" evidence="8">
    <location>
        <begin position="56"/>
        <end position="78"/>
    </location>
</feature>
<dbReference type="AlphaFoldDB" id="A0A6P8IIY9"/>
<dbReference type="Proteomes" id="UP000515163">
    <property type="component" value="Unplaced"/>
</dbReference>
<dbReference type="InterPro" id="IPR000276">
    <property type="entry name" value="GPCR_Rhodpsn"/>
</dbReference>
<evidence type="ECO:0000313" key="11">
    <source>
        <dbReference type="RefSeq" id="XP_031566655.1"/>
    </source>
</evidence>
<dbReference type="Pfam" id="PF00001">
    <property type="entry name" value="7tm_1"/>
    <property type="match status" value="1"/>
</dbReference>
<feature type="transmembrane region" description="Helical" evidence="8">
    <location>
        <begin position="172"/>
        <end position="198"/>
    </location>
</feature>
<feature type="transmembrane region" description="Helical" evidence="8">
    <location>
        <begin position="219"/>
        <end position="238"/>
    </location>
</feature>
<feature type="transmembrane region" description="Helical" evidence="8">
    <location>
        <begin position="133"/>
        <end position="152"/>
    </location>
</feature>
<sequence>MNNNTSSSIIYPLESPEANVRFVVYLGSLILGTFGGCTVLAAIITKQGNKTDNDIFLTNLAISDMLTIWVYVGVHFYLLSGHLYGKYFCLYFWPLMSVPLCASIFTITSMAVIRCRSILFMWTQMITQKTAKIWVLGLWIAAFIVLIPALAVSKSAGRFCHLDWSTISQRRAYVFFIFTVEYLFPLVIVLCCYVGIGMSLKKLEGQVQRENIQRENKDIIKAIAAIVIVFAIFLMPLQVGMMMWEFGNTKAKKLVLTFMNYADILCIFHSCLNPFIYGIVPREFRNRYSKWITVVINKIINNCCRLSRYKFREQRNMGGNNVYLGTTDDIIL</sequence>
<dbReference type="RefSeq" id="XP_031566673.1">
    <property type="nucleotide sequence ID" value="XM_031710813.1"/>
</dbReference>
<dbReference type="PRINTS" id="PR00237">
    <property type="entry name" value="GPCRRHODOPSN"/>
</dbReference>
<dbReference type="CDD" id="cd00637">
    <property type="entry name" value="7tm_classA_rhodopsin-like"/>
    <property type="match status" value="1"/>
</dbReference>
<name>A0A6P8IIY9_ACTTE</name>
<organism evidence="10 11">
    <name type="scientific">Actinia tenebrosa</name>
    <name type="common">Australian red waratah sea anemone</name>
    <dbReference type="NCBI Taxonomy" id="6105"/>
    <lineage>
        <taxon>Eukaryota</taxon>
        <taxon>Metazoa</taxon>
        <taxon>Cnidaria</taxon>
        <taxon>Anthozoa</taxon>
        <taxon>Hexacorallia</taxon>
        <taxon>Actiniaria</taxon>
        <taxon>Actiniidae</taxon>
        <taxon>Actinia</taxon>
    </lineage>
</organism>
<evidence type="ECO:0000259" key="9">
    <source>
        <dbReference type="PROSITE" id="PS50262"/>
    </source>
</evidence>
<dbReference type="GeneID" id="116301697"/>
<keyword evidence="2 8" id="KW-0812">Transmembrane</keyword>
<dbReference type="PROSITE" id="PS50262">
    <property type="entry name" value="G_PROTEIN_RECEP_F1_2"/>
    <property type="match status" value="1"/>
</dbReference>
<protein>
    <submittedName>
        <fullName evidence="11 12">Type-1 angiotensin II receptor A-like</fullName>
    </submittedName>
</protein>
<evidence type="ECO:0000256" key="1">
    <source>
        <dbReference type="ARBA" id="ARBA00004141"/>
    </source>
</evidence>
<evidence type="ECO:0000313" key="12">
    <source>
        <dbReference type="RefSeq" id="XP_031566664.1"/>
    </source>
</evidence>
<evidence type="ECO:0000256" key="3">
    <source>
        <dbReference type="ARBA" id="ARBA00022989"/>
    </source>
</evidence>
<dbReference type="GO" id="GO:0005886">
    <property type="term" value="C:plasma membrane"/>
    <property type="evidence" value="ECO:0007669"/>
    <property type="project" value="TreeGrafter"/>
</dbReference>
<evidence type="ECO:0000256" key="6">
    <source>
        <dbReference type="ARBA" id="ARBA00023170"/>
    </source>
</evidence>
<evidence type="ECO:0000313" key="10">
    <source>
        <dbReference type="Proteomes" id="UP000515163"/>
    </source>
</evidence>
<keyword evidence="6" id="KW-0675">Receptor</keyword>
<dbReference type="InterPro" id="IPR017452">
    <property type="entry name" value="GPCR_Rhodpsn_7TM"/>
</dbReference>
<dbReference type="Gene3D" id="1.20.1070.10">
    <property type="entry name" value="Rhodopsin 7-helix transmembrane proteins"/>
    <property type="match status" value="1"/>
</dbReference>
<evidence type="ECO:0000256" key="8">
    <source>
        <dbReference type="SAM" id="Phobius"/>
    </source>
</evidence>
<keyword evidence="5 8" id="KW-0472">Membrane</keyword>
<dbReference type="PANTHER" id="PTHR45695:SF9">
    <property type="entry name" value="LEUCOKININ RECEPTOR"/>
    <property type="match status" value="1"/>
</dbReference>
<dbReference type="SUPFAM" id="SSF81321">
    <property type="entry name" value="Family A G protein-coupled receptor-like"/>
    <property type="match status" value="1"/>
</dbReference>
<keyword evidence="10" id="KW-1185">Reference proteome</keyword>
<feature type="transmembrane region" description="Helical" evidence="8">
    <location>
        <begin position="22"/>
        <end position="44"/>
    </location>
</feature>
<proteinExistence type="predicted"/>
<reference evidence="11 12" key="1">
    <citation type="submission" date="2025-04" db="UniProtKB">
        <authorList>
            <consortium name="RefSeq"/>
        </authorList>
    </citation>
    <scope>IDENTIFICATION</scope>
    <source>
        <tissue evidence="11 12">Tentacle</tissue>
    </source>
</reference>
<dbReference type="RefSeq" id="XP_031566655.1">
    <property type="nucleotide sequence ID" value="XM_031710795.1"/>
</dbReference>
<evidence type="ECO:0000256" key="7">
    <source>
        <dbReference type="ARBA" id="ARBA00023224"/>
    </source>
</evidence>
<keyword evidence="7" id="KW-0807">Transducer</keyword>
<evidence type="ECO:0000256" key="2">
    <source>
        <dbReference type="ARBA" id="ARBA00022692"/>
    </source>
</evidence>